<evidence type="ECO:0000256" key="1">
    <source>
        <dbReference type="SAM" id="MobiDB-lite"/>
    </source>
</evidence>
<dbReference type="HOGENOM" id="CLU_191434_0_0_6"/>
<name>I3YD96_THIV6</name>
<dbReference type="KEGG" id="tvi:Thivi_3084"/>
<proteinExistence type="predicted"/>
<keyword evidence="4" id="KW-1185">Reference proteome</keyword>
<keyword evidence="2" id="KW-0812">Transmembrane</keyword>
<keyword evidence="2" id="KW-0472">Membrane</keyword>
<dbReference type="eggNOG" id="ENOG5033J9E">
    <property type="taxonomic scope" value="Bacteria"/>
</dbReference>
<organism evidence="3 4">
    <name type="scientific">Thiocystis violascens (strain ATCC 17096 / DSM 198 / 6111)</name>
    <name type="common">Chromatium violascens</name>
    <dbReference type="NCBI Taxonomy" id="765911"/>
    <lineage>
        <taxon>Bacteria</taxon>
        <taxon>Pseudomonadati</taxon>
        <taxon>Pseudomonadota</taxon>
        <taxon>Gammaproteobacteria</taxon>
        <taxon>Chromatiales</taxon>
        <taxon>Chromatiaceae</taxon>
        <taxon>Thiocystis</taxon>
    </lineage>
</organism>
<protein>
    <submittedName>
        <fullName evidence="3">Uncharacterized protein</fullName>
    </submittedName>
</protein>
<feature type="transmembrane region" description="Helical" evidence="2">
    <location>
        <begin position="23"/>
        <end position="44"/>
    </location>
</feature>
<keyword evidence="2" id="KW-1133">Transmembrane helix</keyword>
<evidence type="ECO:0000313" key="3">
    <source>
        <dbReference type="EMBL" id="AFL74964.1"/>
    </source>
</evidence>
<gene>
    <name evidence="3" type="ordered locus">Thivi_3084</name>
</gene>
<feature type="region of interest" description="Disordered" evidence="1">
    <location>
        <begin position="66"/>
        <end position="86"/>
    </location>
</feature>
<sequence>MRDYKFQQKEWPLRKPRRSPVKAILKILTVCVLATVGYTAYQWFAAAPKESKPTINTNRQIIPLQIPPNKADLSTASPAETASEVR</sequence>
<reference evidence="3 4" key="1">
    <citation type="submission" date="2012-06" db="EMBL/GenBank/DDBJ databases">
        <title>Complete sequence of Thiocystis violascens DSM 198.</title>
        <authorList>
            <consortium name="US DOE Joint Genome Institute"/>
            <person name="Lucas S."/>
            <person name="Han J."/>
            <person name="Lapidus A."/>
            <person name="Cheng J.-F."/>
            <person name="Goodwin L."/>
            <person name="Pitluck S."/>
            <person name="Peters L."/>
            <person name="Ovchinnikova G."/>
            <person name="Teshima H."/>
            <person name="Detter J.C."/>
            <person name="Han C."/>
            <person name="Tapia R."/>
            <person name="Land M."/>
            <person name="Hauser L."/>
            <person name="Kyrpides N."/>
            <person name="Ivanova N."/>
            <person name="Pagani I."/>
            <person name="Vogl K."/>
            <person name="Liu Z."/>
            <person name="Frigaard N.-U."/>
            <person name="Bryant D."/>
            <person name="Woyke T."/>
        </authorList>
    </citation>
    <scope>NUCLEOTIDE SEQUENCE [LARGE SCALE GENOMIC DNA]</scope>
    <source>
        <strain evidence="4">ATCC 17096 / DSM 198 / 6111</strain>
    </source>
</reference>
<dbReference type="AlphaFoldDB" id="I3YD96"/>
<evidence type="ECO:0000313" key="4">
    <source>
        <dbReference type="Proteomes" id="UP000006062"/>
    </source>
</evidence>
<dbReference type="Proteomes" id="UP000006062">
    <property type="component" value="Chromosome"/>
</dbReference>
<accession>I3YD96</accession>
<dbReference type="EMBL" id="CP003154">
    <property type="protein sequence ID" value="AFL74964.1"/>
    <property type="molecule type" value="Genomic_DNA"/>
</dbReference>
<evidence type="ECO:0000256" key="2">
    <source>
        <dbReference type="SAM" id="Phobius"/>
    </source>
</evidence>